<dbReference type="Pfam" id="PF01753">
    <property type="entry name" value="zf-MYND"/>
    <property type="match status" value="1"/>
</dbReference>
<keyword evidence="3" id="KW-0862">Zinc</keyword>
<keyword evidence="2 4" id="KW-0863">Zinc-finger</keyword>
<organism evidence="6 7">
    <name type="scientific">Roridomyces roridus</name>
    <dbReference type="NCBI Taxonomy" id="1738132"/>
    <lineage>
        <taxon>Eukaryota</taxon>
        <taxon>Fungi</taxon>
        <taxon>Dikarya</taxon>
        <taxon>Basidiomycota</taxon>
        <taxon>Agaricomycotina</taxon>
        <taxon>Agaricomycetes</taxon>
        <taxon>Agaricomycetidae</taxon>
        <taxon>Agaricales</taxon>
        <taxon>Marasmiineae</taxon>
        <taxon>Mycenaceae</taxon>
        <taxon>Roridomyces</taxon>
    </lineage>
</organism>
<evidence type="ECO:0000256" key="3">
    <source>
        <dbReference type="ARBA" id="ARBA00022833"/>
    </source>
</evidence>
<evidence type="ECO:0000313" key="7">
    <source>
        <dbReference type="Proteomes" id="UP001221142"/>
    </source>
</evidence>
<name>A0AAD7FLT7_9AGAR</name>
<dbReference type="PROSITE" id="PS50865">
    <property type="entry name" value="ZF_MYND_2"/>
    <property type="match status" value="1"/>
</dbReference>
<keyword evidence="1" id="KW-0479">Metal-binding</keyword>
<gene>
    <name evidence="6" type="ORF">FB45DRAFT_1029398</name>
</gene>
<dbReference type="Gene3D" id="6.10.140.2220">
    <property type="match status" value="1"/>
</dbReference>
<dbReference type="Proteomes" id="UP001221142">
    <property type="component" value="Unassembled WGS sequence"/>
</dbReference>
<evidence type="ECO:0000256" key="2">
    <source>
        <dbReference type="ARBA" id="ARBA00022771"/>
    </source>
</evidence>
<dbReference type="SUPFAM" id="SSF144232">
    <property type="entry name" value="HIT/MYND zinc finger-like"/>
    <property type="match status" value="1"/>
</dbReference>
<dbReference type="GO" id="GO:0008270">
    <property type="term" value="F:zinc ion binding"/>
    <property type="evidence" value="ECO:0007669"/>
    <property type="project" value="UniProtKB-KW"/>
</dbReference>
<proteinExistence type="predicted"/>
<dbReference type="AlphaFoldDB" id="A0AAD7FLT7"/>
<evidence type="ECO:0000313" key="6">
    <source>
        <dbReference type="EMBL" id="KAJ7627035.1"/>
    </source>
</evidence>
<accession>A0AAD7FLT7</accession>
<protein>
    <recommendedName>
        <fullName evidence="5">MYND-type domain-containing protein</fullName>
    </recommendedName>
</protein>
<comment type="caution">
    <text evidence="6">The sequence shown here is derived from an EMBL/GenBank/DDBJ whole genome shotgun (WGS) entry which is preliminary data.</text>
</comment>
<keyword evidence="7" id="KW-1185">Reference proteome</keyword>
<evidence type="ECO:0000256" key="1">
    <source>
        <dbReference type="ARBA" id="ARBA00022723"/>
    </source>
</evidence>
<dbReference type="EMBL" id="JARKIF010000011">
    <property type="protein sequence ID" value="KAJ7627035.1"/>
    <property type="molecule type" value="Genomic_DNA"/>
</dbReference>
<dbReference type="InterPro" id="IPR002893">
    <property type="entry name" value="Znf_MYND"/>
</dbReference>
<feature type="domain" description="MYND-type" evidence="5">
    <location>
        <begin position="356"/>
        <end position="397"/>
    </location>
</feature>
<evidence type="ECO:0000259" key="5">
    <source>
        <dbReference type="PROSITE" id="PS50865"/>
    </source>
</evidence>
<evidence type="ECO:0000256" key="4">
    <source>
        <dbReference type="PROSITE-ProRule" id="PRU00134"/>
    </source>
</evidence>
<sequence>MDIPETMALGVVGVFMSHLREELAPFSPREWGIDADFAYRSLIALTAVDTFSNGSGVAAQADQILVGVPGIIKWSEYIYDIHIDCASSFGMDRLRLWTLIRLFSAVAADHALAPALLEVPGGLELLTKLWIWEGGVDVASSHVLLSILQHSVTSGKKDSLERIIRTADGNPCNVAALALRRTKKASKGLHSVDTDEALPCLTTHINLLFTLCRLSHNPLRQAFYDEGLIKTVTRSFAGASRAIPQITQLTRRCLTCDQSGLSARLARLESGISSNDTTHCGCGVGYRAHIIPPYLVYRSLVEVVSSMAEKLETPHYAELLAQPTVKAAFTPFFLMLDKRLPALLEEKEVANRKCRYSECGRVDAEMTFKRCKGCQTAHYCSPECQKLDWKPTHRELCHLFRTNPAGHHAQRDLDSLGVFARRTVATAMDVFREIVEREFPDTASDELIPCIDFERFPERYSVKTFEDAIISDLHAQSMLEKFRTWGVTPLGCWRRNGSRVEMCRFALGKKNFFVDERARGFQESLGQLSIEDDGH</sequence>
<reference evidence="6" key="1">
    <citation type="submission" date="2023-03" db="EMBL/GenBank/DDBJ databases">
        <title>Massive genome expansion in bonnet fungi (Mycena s.s.) driven by repeated elements and novel gene families across ecological guilds.</title>
        <authorList>
            <consortium name="Lawrence Berkeley National Laboratory"/>
            <person name="Harder C.B."/>
            <person name="Miyauchi S."/>
            <person name="Viragh M."/>
            <person name="Kuo A."/>
            <person name="Thoen E."/>
            <person name="Andreopoulos B."/>
            <person name="Lu D."/>
            <person name="Skrede I."/>
            <person name="Drula E."/>
            <person name="Henrissat B."/>
            <person name="Morin E."/>
            <person name="Kohler A."/>
            <person name="Barry K."/>
            <person name="LaButti K."/>
            <person name="Morin E."/>
            <person name="Salamov A."/>
            <person name="Lipzen A."/>
            <person name="Mereny Z."/>
            <person name="Hegedus B."/>
            <person name="Baldrian P."/>
            <person name="Stursova M."/>
            <person name="Weitz H."/>
            <person name="Taylor A."/>
            <person name="Grigoriev I.V."/>
            <person name="Nagy L.G."/>
            <person name="Martin F."/>
            <person name="Kauserud H."/>
        </authorList>
    </citation>
    <scope>NUCLEOTIDE SEQUENCE</scope>
    <source>
        <strain evidence="6">9284</strain>
    </source>
</reference>